<keyword evidence="2 6" id="KW-0436">Ligase</keyword>
<dbReference type="PANTHER" id="PTHR43450">
    <property type="entry name" value="ASPARTYL-TRNA SYNTHETASE"/>
    <property type="match status" value="1"/>
</dbReference>
<dbReference type="GO" id="GO:0005829">
    <property type="term" value="C:cytosol"/>
    <property type="evidence" value="ECO:0007669"/>
    <property type="project" value="TreeGrafter"/>
</dbReference>
<dbReference type="GO" id="GO:0003723">
    <property type="term" value="F:RNA binding"/>
    <property type="evidence" value="ECO:0007669"/>
    <property type="project" value="TreeGrafter"/>
</dbReference>
<dbReference type="EMBL" id="BKCJ010002084">
    <property type="protein sequence ID" value="GEU46128.1"/>
    <property type="molecule type" value="Genomic_DNA"/>
</dbReference>
<dbReference type="GO" id="GO:0005524">
    <property type="term" value="F:ATP binding"/>
    <property type="evidence" value="ECO:0007669"/>
    <property type="project" value="InterPro"/>
</dbReference>
<dbReference type="GO" id="GO:0006422">
    <property type="term" value="P:aspartyl-tRNA aminoacylation"/>
    <property type="evidence" value="ECO:0007669"/>
    <property type="project" value="InterPro"/>
</dbReference>
<dbReference type="InterPro" id="IPR004523">
    <property type="entry name" value="Asp-tRNA_synthase_2"/>
</dbReference>
<accession>A0A6L2K9J9</accession>
<proteinExistence type="predicted"/>
<organism evidence="6">
    <name type="scientific">Tanacetum cinerariifolium</name>
    <name type="common">Dalmatian daisy</name>
    <name type="synonym">Chrysanthemum cinerariifolium</name>
    <dbReference type="NCBI Taxonomy" id="118510"/>
    <lineage>
        <taxon>Eukaryota</taxon>
        <taxon>Viridiplantae</taxon>
        <taxon>Streptophyta</taxon>
        <taxon>Embryophyta</taxon>
        <taxon>Tracheophyta</taxon>
        <taxon>Spermatophyta</taxon>
        <taxon>Magnoliopsida</taxon>
        <taxon>eudicotyledons</taxon>
        <taxon>Gunneridae</taxon>
        <taxon>Pentapetalae</taxon>
        <taxon>asterids</taxon>
        <taxon>campanulids</taxon>
        <taxon>Asterales</taxon>
        <taxon>Asteraceae</taxon>
        <taxon>Asteroideae</taxon>
        <taxon>Anthemideae</taxon>
        <taxon>Anthemidinae</taxon>
        <taxon>Tanacetum</taxon>
    </lineage>
</organism>
<evidence type="ECO:0000256" key="1">
    <source>
        <dbReference type="ARBA" id="ARBA00022490"/>
    </source>
</evidence>
<name>A0A6L2K9J9_TANCI</name>
<evidence type="ECO:0000256" key="2">
    <source>
        <dbReference type="ARBA" id="ARBA00022598"/>
    </source>
</evidence>
<sequence length="975" mass="110559">MHILKDPSFFLTNKSEAPQGEKLGLINPLSKSSCNWLGNSYISDGANLKVIVLQIRMKCANLVRLSRMTQIVSCPLDVLGSFVMKSNDIISYFQIGISGCTRVSLGPEFLLVLSVFVDAAACAFRVVATLSATSKMGFDEWYLVNLFICGLPPDNERWVSMYKPKTLSDAYCLAKLQESTHNFLIKSSNQPLFYSSKTNDSKEGVENNVGLRDVDVSWKEDVGSKEIELRVNGMDGSSKSGNKRMGLSSLICSGEIVDGAKGRKRNEINVSFLVSECDVVMNSNKGGWTSNFNKPVDIIKECSVEQKKGRKENNNQVASDIVLGKFVNEYAQQTKCEFLSFDKSANEYTICPIEGGIQKGCNKAANRFDVCNTKPESSIKSMWNQLFNDKKLATSFNANKIATIDVGMNLEKEVASDITTIDVLNSESSKLTKGGTESVDHGKGLVVNMAAGSDILKCYNTPLFELKYIFWLLRSFEFGDDKLYQQRRWAEDLEKETKSFINAVSQAGIGLRVLSSIKLTSGLELDTQFGVLKRKLSHLDVKSVIGHLESGGLGYVKFDMWKWPTRKKINGTQCIIKPMKWKFDMWRWPKRKKERKKESYVKLMFWYEDLYQEFGLECCRKKAVVLLFMFDAVVDGSSKIRKENEVKTKFAREGIKKIKGCKGGGGDKVVYVLVRVEWASGNVGATWKCIEDVEIQVRKIYCVDRADPLPFSIEDPTRSEAEIQSALERGEQRVRVNQDTRLEYRHVDLQTPANQAIFSIESEVLHFFCKFLRRKDFRQIRTPAIIAGTSEGGAVVFGLEYYNQPACLAQSPQFHKQMAICGDLQRFFTVVPVFRAEDSHKTRIRTGICLNSQVLMLKWRLTTITLSLFVEMFVEINKGCPQELEDIREQYPFKPLKYKKETLRLRFEQGIQMLKDAGIEVDPLADLNTETERTLGKLNIDCRYDTDFYILHRFPLAVRPFYTMPCPDNNARESL</sequence>
<dbReference type="GO" id="GO:0004815">
    <property type="term" value="F:aspartate-tRNA ligase activity"/>
    <property type="evidence" value="ECO:0007669"/>
    <property type="project" value="InterPro"/>
</dbReference>
<dbReference type="SUPFAM" id="SSF55681">
    <property type="entry name" value="Class II aaRS and biotin synthetases"/>
    <property type="match status" value="1"/>
</dbReference>
<evidence type="ECO:0000259" key="5">
    <source>
        <dbReference type="Pfam" id="PF00152"/>
    </source>
</evidence>
<dbReference type="GO" id="GO:0017101">
    <property type="term" value="C:aminoacyl-tRNA synthetase multienzyme complex"/>
    <property type="evidence" value="ECO:0007669"/>
    <property type="project" value="TreeGrafter"/>
</dbReference>
<comment type="caution">
    <text evidence="6">The sequence shown here is derived from an EMBL/GenBank/DDBJ whole genome shotgun (WGS) entry which is preliminary data.</text>
</comment>
<evidence type="ECO:0000256" key="4">
    <source>
        <dbReference type="ARBA" id="ARBA00022840"/>
    </source>
</evidence>
<gene>
    <name evidence="6" type="ORF">Tci_018106</name>
</gene>
<feature type="domain" description="Aminoacyl-tRNA synthetase class II (D/K/N)" evidence="5">
    <location>
        <begin position="737"/>
        <end position="970"/>
    </location>
</feature>
<evidence type="ECO:0000313" key="6">
    <source>
        <dbReference type="EMBL" id="GEU46128.1"/>
    </source>
</evidence>
<dbReference type="Pfam" id="PF00152">
    <property type="entry name" value="tRNA-synt_2"/>
    <property type="match status" value="1"/>
</dbReference>
<dbReference type="PANTHER" id="PTHR43450:SF1">
    <property type="entry name" value="ASPARTATE--TRNA LIGASE, CYTOPLASMIC"/>
    <property type="match status" value="1"/>
</dbReference>
<evidence type="ECO:0000256" key="3">
    <source>
        <dbReference type="ARBA" id="ARBA00022741"/>
    </source>
</evidence>
<dbReference type="InterPro" id="IPR045864">
    <property type="entry name" value="aa-tRNA-synth_II/BPL/LPL"/>
</dbReference>
<keyword evidence="1" id="KW-0963">Cytoplasm</keyword>
<dbReference type="InterPro" id="IPR004364">
    <property type="entry name" value="Aa-tRNA-synt_II"/>
</dbReference>
<keyword evidence="3" id="KW-0547">Nucleotide-binding</keyword>
<dbReference type="AlphaFoldDB" id="A0A6L2K9J9"/>
<protein>
    <submittedName>
        <fullName evidence="6">Aspartate--tRNA ligase 2, cytoplasmic-like</fullName>
    </submittedName>
</protein>
<dbReference type="Gene3D" id="3.30.930.10">
    <property type="entry name" value="Bira Bifunctional Protein, Domain 2"/>
    <property type="match status" value="1"/>
</dbReference>
<keyword evidence="4" id="KW-0067">ATP-binding</keyword>
<reference evidence="6" key="1">
    <citation type="journal article" date="2019" name="Sci. Rep.">
        <title>Draft genome of Tanacetum cinerariifolium, the natural source of mosquito coil.</title>
        <authorList>
            <person name="Yamashiro T."/>
            <person name="Shiraishi A."/>
            <person name="Satake H."/>
            <person name="Nakayama K."/>
        </authorList>
    </citation>
    <scope>NUCLEOTIDE SEQUENCE</scope>
</reference>